<protein>
    <submittedName>
        <fullName evidence="1">Uncharacterized protein</fullName>
    </submittedName>
</protein>
<keyword evidence="2" id="KW-1185">Reference proteome</keyword>
<reference evidence="1 2" key="1">
    <citation type="submission" date="2017-08" db="EMBL/GenBank/DDBJ databases">
        <title>Acidophilic green algal genome provides insights into adaptation to an acidic environment.</title>
        <authorList>
            <person name="Hirooka S."/>
            <person name="Hirose Y."/>
            <person name="Kanesaki Y."/>
            <person name="Higuchi S."/>
            <person name="Fujiwara T."/>
            <person name="Onuma R."/>
            <person name="Era A."/>
            <person name="Ohbayashi R."/>
            <person name="Uzuka A."/>
            <person name="Nozaki H."/>
            <person name="Yoshikawa H."/>
            <person name="Miyagishima S.Y."/>
        </authorList>
    </citation>
    <scope>NUCLEOTIDE SEQUENCE [LARGE SCALE GENOMIC DNA]</scope>
    <source>
        <strain evidence="1 2">NIES-2499</strain>
    </source>
</reference>
<sequence>MEEDPTPKSRSSKFHSIQQLQEQVIALEQQLHDLHATDLNGLRRAHKSLVQHITALRIESKHLAGVITRIEDNIITPSHVAVDLGYCSAVISAAWAADRALRHCRLPSPPAGLLAFVAGSIILWKVGQRMTKRFAFVVGRNKTVKTQLAGDWQVVEERIQILESLAKYTYSSN</sequence>
<dbReference type="AlphaFoldDB" id="A0A250XL77"/>
<evidence type="ECO:0000313" key="1">
    <source>
        <dbReference type="EMBL" id="GAX83679.1"/>
    </source>
</evidence>
<dbReference type="OrthoDB" id="545471at2759"/>
<dbReference type="EMBL" id="BEGY01000104">
    <property type="protein sequence ID" value="GAX83679.1"/>
    <property type="molecule type" value="Genomic_DNA"/>
</dbReference>
<dbReference type="Proteomes" id="UP000232323">
    <property type="component" value="Unassembled WGS sequence"/>
</dbReference>
<proteinExistence type="predicted"/>
<accession>A0A250XL77</accession>
<name>A0A250XL77_9CHLO</name>
<evidence type="ECO:0000313" key="2">
    <source>
        <dbReference type="Proteomes" id="UP000232323"/>
    </source>
</evidence>
<gene>
    <name evidence="1" type="ORF">CEUSTIGMA_g11104.t1</name>
</gene>
<organism evidence="1 2">
    <name type="scientific">Chlamydomonas eustigma</name>
    <dbReference type="NCBI Taxonomy" id="1157962"/>
    <lineage>
        <taxon>Eukaryota</taxon>
        <taxon>Viridiplantae</taxon>
        <taxon>Chlorophyta</taxon>
        <taxon>core chlorophytes</taxon>
        <taxon>Chlorophyceae</taxon>
        <taxon>CS clade</taxon>
        <taxon>Chlamydomonadales</taxon>
        <taxon>Chlamydomonadaceae</taxon>
        <taxon>Chlamydomonas</taxon>
    </lineage>
</organism>
<comment type="caution">
    <text evidence="1">The sequence shown here is derived from an EMBL/GenBank/DDBJ whole genome shotgun (WGS) entry which is preliminary data.</text>
</comment>